<organism evidence="2 3">
    <name type="scientific">Paratrimastix pyriformis</name>
    <dbReference type="NCBI Taxonomy" id="342808"/>
    <lineage>
        <taxon>Eukaryota</taxon>
        <taxon>Metamonada</taxon>
        <taxon>Preaxostyla</taxon>
        <taxon>Paratrimastigidae</taxon>
        <taxon>Paratrimastix</taxon>
    </lineage>
</organism>
<dbReference type="Proteomes" id="UP001141327">
    <property type="component" value="Unassembled WGS sequence"/>
</dbReference>
<evidence type="ECO:0000256" key="1">
    <source>
        <dbReference type="SAM" id="MobiDB-lite"/>
    </source>
</evidence>
<gene>
    <name evidence="2" type="ORF">PAPYR_11725</name>
</gene>
<protein>
    <submittedName>
        <fullName evidence="2">Uncharacterized protein</fullName>
    </submittedName>
</protein>
<proteinExistence type="predicted"/>
<feature type="region of interest" description="Disordered" evidence="1">
    <location>
        <begin position="80"/>
        <end position="131"/>
    </location>
</feature>
<reference evidence="2" key="1">
    <citation type="journal article" date="2022" name="bioRxiv">
        <title>Genomics of Preaxostyla Flagellates Illuminates Evolutionary Transitions and the Path Towards Mitochondrial Loss.</title>
        <authorList>
            <person name="Novak L.V.F."/>
            <person name="Treitli S.C."/>
            <person name="Pyrih J."/>
            <person name="Halakuc P."/>
            <person name="Pipaliya S.V."/>
            <person name="Vacek V."/>
            <person name="Brzon O."/>
            <person name="Soukal P."/>
            <person name="Eme L."/>
            <person name="Dacks J.B."/>
            <person name="Karnkowska A."/>
            <person name="Elias M."/>
            <person name="Hampl V."/>
        </authorList>
    </citation>
    <scope>NUCLEOTIDE SEQUENCE</scope>
    <source>
        <strain evidence="2">RCP-MX</strain>
    </source>
</reference>
<feature type="compositionally biased region" description="Basic and acidic residues" evidence="1">
    <location>
        <begin position="87"/>
        <end position="110"/>
    </location>
</feature>
<evidence type="ECO:0000313" key="2">
    <source>
        <dbReference type="EMBL" id="KAJ4453733.1"/>
    </source>
</evidence>
<accession>A0ABQ8U375</accession>
<name>A0ABQ8U375_9EUKA</name>
<keyword evidence="3" id="KW-1185">Reference proteome</keyword>
<evidence type="ECO:0000313" key="3">
    <source>
        <dbReference type="Proteomes" id="UP001141327"/>
    </source>
</evidence>
<dbReference type="EMBL" id="JAPMOS010000222">
    <property type="protein sequence ID" value="KAJ4453733.1"/>
    <property type="molecule type" value="Genomic_DNA"/>
</dbReference>
<sequence length="412" mass="45618">MSIFNSGSYGRYTSPPCQPCERPCCGLVSLVNVPVVTLSALYGILVMALPSRVSLVVRPCNCAGLTRLFTRMHKIPCPNSHTRRLPSKKEALKELQSEERPGVKPDHAEESEGSVDIPGDATPPPPDGEDDVLRDWDRLKMTLPTELQGWGPLLNRSTAVLLTIFFGARECLPEAFVSRAIRILRTNDLKKEDIPAYEKLKALGNILPKLLSARQLAPVKTDTGASVLTPKALITLKLQGQLVIAPGAPPLPPWVGTMLRVWDKARQFKTVDGEEPRPRPPRYLDAFQGPIQGSVARFCTVEGFQEPMADLEALCIQRQLDGPHSDDVHLVGWHALVPVSSLTPLGHPIATRLEASEPMGPVRPAHHNTEGSDRIMREKAKGRRCIRVLLSVFYDETRQHASKRYGYIQRNI</sequence>
<comment type="caution">
    <text evidence="2">The sequence shown here is derived from an EMBL/GenBank/DDBJ whole genome shotgun (WGS) entry which is preliminary data.</text>
</comment>